<proteinExistence type="predicted"/>
<protein>
    <submittedName>
        <fullName evidence="1">Uncharacterized protein</fullName>
    </submittedName>
</protein>
<gene>
    <name evidence="1" type="ORF">APAL1065_LOCUS9810</name>
</gene>
<accession>A0A7S2Y934</accession>
<name>A0A7S2Y934_9STRA</name>
<dbReference type="AlphaFoldDB" id="A0A7S2Y934"/>
<dbReference type="EMBL" id="HBHT01014706">
    <property type="protein sequence ID" value="CAD9960868.1"/>
    <property type="molecule type" value="Transcribed_RNA"/>
</dbReference>
<sequence>MATNLEGIGDDSVGAMASNWIVIPKVDLSEFRIGSLAVRLQDLNFLAKNNDIDYSGLIYLALSWIYSPVLNSPLMTIQRIIVFSALHFPKQFGPNSLELSLPQTTATRIPCHCRLQNRGAVEFGLDAWQALVNGLVMVPDKDIAVCDMTVESCQTIVTATKTGPDAVFEELKIGHTPF</sequence>
<evidence type="ECO:0000313" key="1">
    <source>
        <dbReference type="EMBL" id="CAD9960868.1"/>
    </source>
</evidence>
<organism evidence="1">
    <name type="scientific">Entomoneis paludosa</name>
    <dbReference type="NCBI Taxonomy" id="265537"/>
    <lineage>
        <taxon>Eukaryota</taxon>
        <taxon>Sar</taxon>
        <taxon>Stramenopiles</taxon>
        <taxon>Ochrophyta</taxon>
        <taxon>Bacillariophyta</taxon>
        <taxon>Bacillariophyceae</taxon>
        <taxon>Bacillariophycidae</taxon>
        <taxon>Entomoneidaceae</taxon>
        <taxon>Entomoneis</taxon>
    </lineage>
</organism>
<reference evidence="1" key="1">
    <citation type="submission" date="2021-01" db="EMBL/GenBank/DDBJ databases">
        <authorList>
            <person name="Corre E."/>
            <person name="Pelletier E."/>
            <person name="Niang G."/>
            <person name="Scheremetjew M."/>
            <person name="Finn R."/>
            <person name="Kale V."/>
            <person name="Holt S."/>
            <person name="Cochrane G."/>
            <person name="Meng A."/>
            <person name="Brown T."/>
            <person name="Cohen L."/>
        </authorList>
    </citation>
    <scope>NUCLEOTIDE SEQUENCE</scope>
    <source>
        <strain evidence="1">CCMP125</strain>
    </source>
</reference>